<dbReference type="OrthoDB" id="9803580at2"/>
<sequence length="287" mass="31646">MATLIDGRKLARKVNQNTRKQVNLLKQHDIIPELAVIMVGENPANLLYVHMKDRMAKRLGIKSIVNHLSDSITQVQLIQIIHKYNRDPKINGILVQSPLPKHINEQLIDYQIDPKKDVDGFNPVNMGRLFLNEPGFYPVACTPLGIIRLLKEYRVRLKGQNVVIIGASQIVGRPLLGLMINANASVTVLNVFTKNLARYTKSADIIISATGQVNLLNGSDVKPGCTIIDVGENHDANGKLVGDVNFANAEKVAGKITPVPGGVGPMTIAMLMQQTVKLCKWHHNLLK</sequence>
<evidence type="ECO:0000256" key="4">
    <source>
        <dbReference type="ARBA" id="ARBA00022605"/>
    </source>
</evidence>
<evidence type="ECO:0000259" key="13">
    <source>
        <dbReference type="Pfam" id="PF00763"/>
    </source>
</evidence>
<dbReference type="InterPro" id="IPR036291">
    <property type="entry name" value="NAD(P)-bd_dom_sf"/>
</dbReference>
<comment type="catalytic activity">
    <reaction evidence="12">
        <text>(6R)-5,10-methenyltetrahydrofolate + H2O = (6R)-10-formyltetrahydrofolate + H(+)</text>
        <dbReference type="Rhea" id="RHEA:23700"/>
        <dbReference type="ChEBI" id="CHEBI:15377"/>
        <dbReference type="ChEBI" id="CHEBI:15378"/>
        <dbReference type="ChEBI" id="CHEBI:57455"/>
        <dbReference type="ChEBI" id="CHEBI:195366"/>
        <dbReference type="EC" id="3.5.4.9"/>
    </reaction>
</comment>
<evidence type="ECO:0000313" key="16">
    <source>
        <dbReference type="Proteomes" id="UP000294321"/>
    </source>
</evidence>
<dbReference type="Proteomes" id="UP000294321">
    <property type="component" value="Chromosome"/>
</dbReference>
<dbReference type="RefSeq" id="WP_133442090.1">
    <property type="nucleotide sequence ID" value="NZ_CP034726.1"/>
</dbReference>
<dbReference type="InterPro" id="IPR000672">
    <property type="entry name" value="THF_DH/CycHdrlase"/>
</dbReference>
<comment type="catalytic activity">
    <reaction evidence="12">
        <text>(6R)-5,10-methylene-5,6,7,8-tetrahydrofolate + NADP(+) = (6R)-5,10-methenyltetrahydrofolate + NADPH</text>
        <dbReference type="Rhea" id="RHEA:22812"/>
        <dbReference type="ChEBI" id="CHEBI:15636"/>
        <dbReference type="ChEBI" id="CHEBI:57455"/>
        <dbReference type="ChEBI" id="CHEBI:57783"/>
        <dbReference type="ChEBI" id="CHEBI:58349"/>
        <dbReference type="EC" id="1.5.1.5"/>
    </reaction>
</comment>
<keyword evidence="9 12" id="KW-0368">Histidine biosynthesis</keyword>
<dbReference type="GO" id="GO:0005829">
    <property type="term" value="C:cytosol"/>
    <property type="evidence" value="ECO:0007669"/>
    <property type="project" value="TreeGrafter"/>
</dbReference>
<evidence type="ECO:0000313" key="15">
    <source>
        <dbReference type="EMBL" id="QBP18531.1"/>
    </source>
</evidence>
<keyword evidence="7 12" id="KW-0521">NADP</keyword>
<evidence type="ECO:0000256" key="9">
    <source>
        <dbReference type="ARBA" id="ARBA00023102"/>
    </source>
</evidence>
<dbReference type="Pfam" id="PF00763">
    <property type="entry name" value="THF_DHG_CYH"/>
    <property type="match status" value="1"/>
</dbReference>
<feature type="domain" description="Tetrahydrofolate dehydrogenase/cyclohydrolase catalytic" evidence="13">
    <location>
        <begin position="5"/>
        <end position="119"/>
    </location>
</feature>
<evidence type="ECO:0000259" key="14">
    <source>
        <dbReference type="Pfam" id="PF02882"/>
    </source>
</evidence>
<evidence type="ECO:0000256" key="6">
    <source>
        <dbReference type="ARBA" id="ARBA00022801"/>
    </source>
</evidence>
<dbReference type="Gene3D" id="3.40.50.10860">
    <property type="entry name" value="Leucine Dehydrogenase, chain A, domain 1"/>
    <property type="match status" value="1"/>
</dbReference>
<keyword evidence="3 12" id="KW-0554">One-carbon metabolism</keyword>
<dbReference type="GO" id="GO:0009086">
    <property type="term" value="P:methionine biosynthetic process"/>
    <property type="evidence" value="ECO:0007669"/>
    <property type="project" value="UniProtKB-KW"/>
</dbReference>
<proteinExistence type="inferred from homology"/>
<dbReference type="AlphaFoldDB" id="A0A4P6ZL27"/>
<dbReference type="InterPro" id="IPR046346">
    <property type="entry name" value="Aminoacid_DH-like_N_sf"/>
</dbReference>
<dbReference type="CDD" id="cd01080">
    <property type="entry name" value="NAD_bind_m-THF_DH_Cyclohyd"/>
    <property type="match status" value="1"/>
</dbReference>
<comment type="similarity">
    <text evidence="12">Belongs to the tetrahydrofolate dehydrogenase/cyclohydrolase family.</text>
</comment>
<dbReference type="PROSITE" id="PS00767">
    <property type="entry name" value="THF_DHG_CYH_2"/>
    <property type="match status" value="1"/>
</dbReference>
<dbReference type="EMBL" id="CP034726">
    <property type="protein sequence ID" value="QBP18531.1"/>
    <property type="molecule type" value="Genomic_DNA"/>
</dbReference>
<dbReference type="EC" id="1.5.1.5" evidence="12"/>
<evidence type="ECO:0000256" key="3">
    <source>
        <dbReference type="ARBA" id="ARBA00022563"/>
    </source>
</evidence>
<keyword evidence="16" id="KW-1185">Reference proteome</keyword>
<keyword evidence="8 12" id="KW-0560">Oxidoreductase</keyword>
<dbReference type="SUPFAM" id="SSF51735">
    <property type="entry name" value="NAD(P)-binding Rossmann-fold domains"/>
    <property type="match status" value="1"/>
</dbReference>
<protein>
    <recommendedName>
        <fullName evidence="12">Bifunctional protein FolD</fullName>
    </recommendedName>
    <domain>
        <recommendedName>
            <fullName evidence="12">Methylenetetrahydrofolate dehydrogenase</fullName>
            <ecNumber evidence="12">1.5.1.5</ecNumber>
        </recommendedName>
    </domain>
    <domain>
        <recommendedName>
            <fullName evidence="12">Methenyltetrahydrofolate cyclohydrolase</fullName>
            <ecNumber evidence="12">3.5.4.9</ecNumber>
        </recommendedName>
    </domain>
</protein>
<dbReference type="InterPro" id="IPR020867">
    <property type="entry name" value="THF_DH/CycHdrlase_CS"/>
</dbReference>
<keyword evidence="4 12" id="KW-0028">Amino-acid biosynthesis</keyword>
<dbReference type="SUPFAM" id="SSF53223">
    <property type="entry name" value="Aminoacid dehydrogenase-like, N-terminal domain"/>
    <property type="match status" value="1"/>
</dbReference>
<organism evidence="15 16">
    <name type="scientific">Acetilactobacillus jinshanensis</name>
    <dbReference type="NCBI Taxonomy" id="1720083"/>
    <lineage>
        <taxon>Bacteria</taxon>
        <taxon>Bacillati</taxon>
        <taxon>Bacillota</taxon>
        <taxon>Bacilli</taxon>
        <taxon>Lactobacillales</taxon>
        <taxon>Lactobacillaceae</taxon>
        <taxon>Acetilactobacillus</taxon>
    </lineage>
</organism>
<evidence type="ECO:0000256" key="12">
    <source>
        <dbReference type="HAMAP-Rule" id="MF_01576"/>
    </source>
</evidence>
<dbReference type="GO" id="GO:0006164">
    <property type="term" value="P:purine nucleotide biosynthetic process"/>
    <property type="evidence" value="ECO:0007669"/>
    <property type="project" value="UniProtKB-KW"/>
</dbReference>
<evidence type="ECO:0000256" key="10">
    <source>
        <dbReference type="ARBA" id="ARBA00023167"/>
    </source>
</evidence>
<evidence type="ECO:0000256" key="7">
    <source>
        <dbReference type="ARBA" id="ARBA00022857"/>
    </source>
</evidence>
<dbReference type="GO" id="GO:0035999">
    <property type="term" value="P:tetrahydrofolate interconversion"/>
    <property type="evidence" value="ECO:0007669"/>
    <property type="project" value="UniProtKB-UniRule"/>
</dbReference>
<dbReference type="GO" id="GO:0000105">
    <property type="term" value="P:L-histidine biosynthetic process"/>
    <property type="evidence" value="ECO:0007669"/>
    <property type="project" value="UniProtKB-KW"/>
</dbReference>
<keyword evidence="10 12" id="KW-0486">Methionine biosynthesis</keyword>
<dbReference type="Gene3D" id="3.40.50.720">
    <property type="entry name" value="NAD(P)-binding Rossmann-like Domain"/>
    <property type="match status" value="1"/>
</dbReference>
<evidence type="ECO:0000256" key="2">
    <source>
        <dbReference type="ARBA" id="ARBA00011738"/>
    </source>
</evidence>
<comment type="pathway">
    <text evidence="1 12">One-carbon metabolism; tetrahydrofolate interconversion.</text>
</comment>
<evidence type="ECO:0000256" key="11">
    <source>
        <dbReference type="ARBA" id="ARBA00023268"/>
    </source>
</evidence>
<dbReference type="HAMAP" id="MF_01576">
    <property type="entry name" value="THF_DHG_CYH"/>
    <property type="match status" value="1"/>
</dbReference>
<dbReference type="InterPro" id="IPR020630">
    <property type="entry name" value="THF_DH/CycHdrlase_cat_dom"/>
</dbReference>
<dbReference type="EC" id="3.5.4.9" evidence="12"/>
<name>A0A4P6ZL27_9LACO</name>
<comment type="function">
    <text evidence="12">Catalyzes the oxidation of 5,10-methylenetetrahydrofolate to 5,10-methenyltetrahydrofolate and then the hydrolysis of 5,10-methenyltetrahydrofolate to 10-formyltetrahydrofolate.</text>
</comment>
<dbReference type="PANTHER" id="PTHR48099">
    <property type="entry name" value="C-1-TETRAHYDROFOLATE SYNTHASE, CYTOPLASMIC-RELATED"/>
    <property type="match status" value="1"/>
</dbReference>
<evidence type="ECO:0000256" key="8">
    <source>
        <dbReference type="ARBA" id="ARBA00023002"/>
    </source>
</evidence>
<dbReference type="FunFam" id="3.40.50.10860:FF:000005">
    <property type="entry name" value="C-1-tetrahydrofolate synthase, cytoplasmic, putative"/>
    <property type="match status" value="1"/>
</dbReference>
<dbReference type="GO" id="GO:0004477">
    <property type="term" value="F:methenyltetrahydrofolate cyclohydrolase activity"/>
    <property type="evidence" value="ECO:0007669"/>
    <property type="project" value="UniProtKB-UniRule"/>
</dbReference>
<dbReference type="Pfam" id="PF02882">
    <property type="entry name" value="THF_DHG_CYH_C"/>
    <property type="match status" value="1"/>
</dbReference>
<comment type="caution">
    <text evidence="12">Lacks conserved residue(s) required for the propagation of feature annotation.</text>
</comment>
<keyword evidence="11 12" id="KW-0511">Multifunctional enzyme</keyword>
<dbReference type="InterPro" id="IPR020631">
    <property type="entry name" value="THF_DH/CycHdrlase_NAD-bd_dom"/>
</dbReference>
<dbReference type="GO" id="GO:0004488">
    <property type="term" value="F:methylenetetrahydrofolate dehydrogenase (NADP+) activity"/>
    <property type="evidence" value="ECO:0007669"/>
    <property type="project" value="UniProtKB-UniRule"/>
</dbReference>
<keyword evidence="6 12" id="KW-0378">Hydrolase</keyword>
<feature type="domain" description="Tetrahydrofolate dehydrogenase/cyclohydrolase NAD(P)-binding" evidence="14">
    <location>
        <begin position="140"/>
        <end position="281"/>
    </location>
</feature>
<keyword evidence="5 12" id="KW-0658">Purine biosynthesis</keyword>
<accession>A0A4P6ZL27</accession>
<reference evidence="16" key="1">
    <citation type="submission" date="2018-12" db="EMBL/GenBank/DDBJ databases">
        <title>A new species of lactobacillus.</title>
        <authorList>
            <person name="Jian Y."/>
            <person name="Xin L."/>
            <person name="Hong Z.J."/>
            <person name="Ming L.Z."/>
            <person name="Hong X.Z."/>
        </authorList>
    </citation>
    <scope>NUCLEOTIDE SEQUENCE [LARGE SCALE GENOMIC DNA]</scope>
    <source>
        <strain evidence="16">HSLZ-75</strain>
    </source>
</reference>
<dbReference type="UniPathway" id="UPA00193"/>
<dbReference type="PANTHER" id="PTHR48099:SF5">
    <property type="entry name" value="C-1-TETRAHYDROFOLATE SYNTHASE, CYTOPLASMIC"/>
    <property type="match status" value="1"/>
</dbReference>
<feature type="binding site" evidence="12">
    <location>
        <begin position="166"/>
        <end position="168"/>
    </location>
    <ligand>
        <name>NADP(+)</name>
        <dbReference type="ChEBI" id="CHEBI:58349"/>
    </ligand>
</feature>
<dbReference type="PRINTS" id="PR00085">
    <property type="entry name" value="THFDHDRGNASE"/>
</dbReference>
<evidence type="ECO:0000256" key="5">
    <source>
        <dbReference type="ARBA" id="ARBA00022755"/>
    </source>
</evidence>
<evidence type="ECO:0000256" key="1">
    <source>
        <dbReference type="ARBA" id="ARBA00004777"/>
    </source>
</evidence>
<comment type="subunit">
    <text evidence="2 12">Homodimer.</text>
</comment>
<gene>
    <name evidence="12" type="primary">folD</name>
    <name evidence="15" type="ORF">ELX58_05165</name>
</gene>
<dbReference type="KEGG" id="lji:ELX58_05165"/>